<reference evidence="11" key="1">
    <citation type="journal article" date="2015" name="Comp. Biochem. Physiol. Part D Genomics Proteomics">
        <title>Analysis of antennal transcriptome and odorant binding protein expression profiles of the recently identified parasitoid wasp, Sclerodermus sp.</title>
        <authorList>
            <person name="Zhou C.X."/>
            <person name="Min S.F."/>
            <person name="Yan-Long T."/>
            <person name="Wang M.Q."/>
        </authorList>
    </citation>
    <scope>NUCLEOTIDE SEQUENCE</scope>
</reference>
<dbReference type="GO" id="GO:0005886">
    <property type="term" value="C:plasma membrane"/>
    <property type="evidence" value="ECO:0007669"/>
    <property type="project" value="UniProtKB-SubCell"/>
</dbReference>
<organism evidence="11">
    <name type="scientific">Sclerodermus sp. MQW-2015</name>
    <dbReference type="NCBI Taxonomy" id="1729718"/>
    <lineage>
        <taxon>Eukaryota</taxon>
        <taxon>Metazoa</taxon>
        <taxon>Ecdysozoa</taxon>
        <taxon>Arthropoda</taxon>
        <taxon>Hexapoda</taxon>
        <taxon>Insecta</taxon>
        <taxon>Pterygota</taxon>
        <taxon>Neoptera</taxon>
        <taxon>Endopterygota</taxon>
        <taxon>Hymenoptera</taxon>
        <taxon>Apocrita</taxon>
        <taxon>Aculeata</taxon>
        <taxon>Chrysidoidea</taxon>
        <taxon>Bethylidae</taxon>
        <taxon>Scleroderminae</taxon>
        <taxon>Sclerodermus</taxon>
    </lineage>
</organism>
<comment type="similarity">
    <text evidence="2">Belongs to the glutamate-gated ion channel (TC 1.A.10.1) family.</text>
</comment>
<dbReference type="GO" id="GO:0050906">
    <property type="term" value="P:detection of stimulus involved in sensory perception"/>
    <property type="evidence" value="ECO:0007669"/>
    <property type="project" value="UniProtKB-ARBA"/>
</dbReference>
<dbReference type="Gene3D" id="1.10.287.70">
    <property type="match status" value="1"/>
</dbReference>
<dbReference type="InterPro" id="IPR052192">
    <property type="entry name" value="Insect_Ionotropic_Sensory_Rcpt"/>
</dbReference>
<name>A0A0N9JVI7_9HYME</name>
<dbReference type="Gene3D" id="3.40.190.10">
    <property type="entry name" value="Periplasmic binding protein-like II"/>
    <property type="match status" value="1"/>
</dbReference>
<proteinExistence type="evidence at transcript level"/>
<keyword evidence="6 9" id="KW-0472">Membrane</keyword>
<dbReference type="AlphaFoldDB" id="A0A0N9JVI7"/>
<sequence>MRIISKVKNFNPSYYSPTDIESERWGSRSDNRSYTGLLGEAVNKQAAFFLGDLHYTNHHLKFLDLSIPYNTECLTFLTPVSLTENSWKLLILPFRLYTWVALLCTLFVGGGAIHIFSLYYKKLINYSNDPRHCKQIVKYNKSKVQSSTEARSRMKGLYLFAEAQNSMLYTYSMLLQVSLPTLPNAWAVRVFIGWWWLYSILVAVAYRASMTAALANPIGKITIDSLSQLVKNPIPVGGWSEESKEFFLSSSDSDSQKIGRKFEIIKNEEEALERVTNGTLCYYENVYFLKDARVKRQVLEQKQEKNDTAELDYLSKRNLHIMEECAVTMPISIGMEKNSPLKPYIDIWVTTIKWNYFPQT</sequence>
<dbReference type="Pfam" id="PF00060">
    <property type="entry name" value="Lig_chan"/>
    <property type="match status" value="1"/>
</dbReference>
<evidence type="ECO:0000256" key="1">
    <source>
        <dbReference type="ARBA" id="ARBA00004651"/>
    </source>
</evidence>
<dbReference type="InterPro" id="IPR001320">
    <property type="entry name" value="Iontro_rcpt_C"/>
</dbReference>
<feature type="domain" description="Ionotropic glutamate receptor C-terminal" evidence="10">
    <location>
        <begin position="161"/>
        <end position="290"/>
    </location>
</feature>
<evidence type="ECO:0000256" key="8">
    <source>
        <dbReference type="ARBA" id="ARBA00023180"/>
    </source>
</evidence>
<dbReference type="SUPFAM" id="SSF53850">
    <property type="entry name" value="Periplasmic binding protein-like II"/>
    <property type="match status" value="1"/>
</dbReference>
<evidence type="ECO:0000256" key="2">
    <source>
        <dbReference type="ARBA" id="ARBA00008685"/>
    </source>
</evidence>
<dbReference type="PANTHER" id="PTHR42643:SF35">
    <property type="entry name" value="IONOTROPIC RECEPTOR 68A, ISOFORM A"/>
    <property type="match status" value="1"/>
</dbReference>
<evidence type="ECO:0000313" key="11">
    <source>
        <dbReference type="EMBL" id="ALG36133.1"/>
    </source>
</evidence>
<keyword evidence="7 11" id="KW-0675">Receptor</keyword>
<feature type="transmembrane region" description="Helical" evidence="9">
    <location>
        <begin position="186"/>
        <end position="206"/>
    </location>
</feature>
<evidence type="ECO:0000256" key="6">
    <source>
        <dbReference type="ARBA" id="ARBA00023136"/>
    </source>
</evidence>
<keyword evidence="4 9" id="KW-0812">Transmembrane</keyword>
<dbReference type="EMBL" id="KP963685">
    <property type="protein sequence ID" value="ALG36133.1"/>
    <property type="molecule type" value="mRNA"/>
</dbReference>
<protein>
    <submittedName>
        <fullName evidence="11">Ionotropic receptor 3</fullName>
    </submittedName>
</protein>
<keyword evidence="5 9" id="KW-1133">Transmembrane helix</keyword>
<gene>
    <name evidence="11" type="primary">IR3</name>
</gene>
<evidence type="ECO:0000256" key="7">
    <source>
        <dbReference type="ARBA" id="ARBA00023170"/>
    </source>
</evidence>
<feature type="transmembrane region" description="Helical" evidence="9">
    <location>
        <begin position="96"/>
        <end position="120"/>
    </location>
</feature>
<keyword evidence="3" id="KW-1003">Cell membrane</keyword>
<evidence type="ECO:0000256" key="4">
    <source>
        <dbReference type="ARBA" id="ARBA00022692"/>
    </source>
</evidence>
<dbReference type="PANTHER" id="PTHR42643">
    <property type="entry name" value="IONOTROPIC RECEPTOR 20A-RELATED"/>
    <property type="match status" value="1"/>
</dbReference>
<reference evidence="11" key="2">
    <citation type="submission" date="2015-03" db="EMBL/GenBank/DDBJ databases">
        <authorList>
            <person name="Murphy D."/>
        </authorList>
    </citation>
    <scope>NUCLEOTIDE SEQUENCE</scope>
</reference>
<evidence type="ECO:0000256" key="3">
    <source>
        <dbReference type="ARBA" id="ARBA00022475"/>
    </source>
</evidence>
<keyword evidence="8" id="KW-0325">Glycoprotein</keyword>
<dbReference type="GO" id="GO:0015276">
    <property type="term" value="F:ligand-gated monoatomic ion channel activity"/>
    <property type="evidence" value="ECO:0007669"/>
    <property type="project" value="InterPro"/>
</dbReference>
<accession>A0A0N9JVI7</accession>
<evidence type="ECO:0000256" key="9">
    <source>
        <dbReference type="SAM" id="Phobius"/>
    </source>
</evidence>
<evidence type="ECO:0000256" key="5">
    <source>
        <dbReference type="ARBA" id="ARBA00022989"/>
    </source>
</evidence>
<comment type="subcellular location">
    <subcellularLocation>
        <location evidence="1">Cell membrane</location>
        <topology evidence="1">Multi-pass membrane protein</topology>
    </subcellularLocation>
</comment>
<evidence type="ECO:0000259" key="10">
    <source>
        <dbReference type="Pfam" id="PF00060"/>
    </source>
</evidence>